<gene>
    <name evidence="2" type="ORF">BDN70DRAFT_875707</name>
</gene>
<reference evidence="2" key="1">
    <citation type="submission" date="2020-11" db="EMBL/GenBank/DDBJ databases">
        <authorList>
            <consortium name="DOE Joint Genome Institute"/>
            <person name="Ahrendt S."/>
            <person name="Riley R."/>
            <person name="Andreopoulos W."/>
            <person name="Labutti K."/>
            <person name="Pangilinan J."/>
            <person name="Ruiz-Duenas F.J."/>
            <person name="Barrasa J.M."/>
            <person name="Sanchez-Garcia M."/>
            <person name="Camarero S."/>
            <person name="Miyauchi S."/>
            <person name="Serrano A."/>
            <person name="Linde D."/>
            <person name="Babiker R."/>
            <person name="Drula E."/>
            <person name="Ayuso-Fernandez I."/>
            <person name="Pacheco R."/>
            <person name="Padilla G."/>
            <person name="Ferreira P."/>
            <person name="Barriuso J."/>
            <person name="Kellner H."/>
            <person name="Castanera R."/>
            <person name="Alfaro M."/>
            <person name="Ramirez L."/>
            <person name="Pisabarro A.G."/>
            <person name="Kuo A."/>
            <person name="Tritt A."/>
            <person name="Lipzen A."/>
            <person name="He G."/>
            <person name="Yan M."/>
            <person name="Ng V."/>
            <person name="Cullen D."/>
            <person name="Martin F."/>
            <person name="Rosso M.-N."/>
            <person name="Henrissat B."/>
            <person name="Hibbett D."/>
            <person name="Martinez A.T."/>
            <person name="Grigoriev I.V."/>
        </authorList>
    </citation>
    <scope>NUCLEOTIDE SEQUENCE</scope>
    <source>
        <strain evidence="2">CIRM-BRFM 674</strain>
    </source>
</reference>
<sequence length="62" mass="7070">MEAPYCTPPPEDAQPVTHRNWQSNDRAERAYIKKKSAPQRAPINVGLRNSTRALDTPRRSPQ</sequence>
<evidence type="ECO:0000313" key="2">
    <source>
        <dbReference type="EMBL" id="KAF9481917.1"/>
    </source>
</evidence>
<protein>
    <submittedName>
        <fullName evidence="2">Uncharacterized protein</fullName>
    </submittedName>
</protein>
<dbReference type="EMBL" id="MU155172">
    <property type="protein sequence ID" value="KAF9481917.1"/>
    <property type="molecule type" value="Genomic_DNA"/>
</dbReference>
<comment type="caution">
    <text evidence="2">The sequence shown here is derived from an EMBL/GenBank/DDBJ whole genome shotgun (WGS) entry which is preliminary data.</text>
</comment>
<accession>A0A9P5Z5G2</accession>
<feature type="compositionally biased region" description="Pro residues" evidence="1">
    <location>
        <begin position="1"/>
        <end position="12"/>
    </location>
</feature>
<dbReference type="AlphaFoldDB" id="A0A9P5Z5G2"/>
<name>A0A9P5Z5G2_9AGAR</name>
<evidence type="ECO:0000313" key="3">
    <source>
        <dbReference type="Proteomes" id="UP000807469"/>
    </source>
</evidence>
<keyword evidence="3" id="KW-1185">Reference proteome</keyword>
<feature type="region of interest" description="Disordered" evidence="1">
    <location>
        <begin position="1"/>
        <end position="62"/>
    </location>
</feature>
<dbReference type="Proteomes" id="UP000807469">
    <property type="component" value="Unassembled WGS sequence"/>
</dbReference>
<organism evidence="2 3">
    <name type="scientific">Pholiota conissans</name>
    <dbReference type="NCBI Taxonomy" id="109636"/>
    <lineage>
        <taxon>Eukaryota</taxon>
        <taxon>Fungi</taxon>
        <taxon>Dikarya</taxon>
        <taxon>Basidiomycota</taxon>
        <taxon>Agaricomycotina</taxon>
        <taxon>Agaricomycetes</taxon>
        <taxon>Agaricomycetidae</taxon>
        <taxon>Agaricales</taxon>
        <taxon>Agaricineae</taxon>
        <taxon>Strophariaceae</taxon>
        <taxon>Pholiota</taxon>
    </lineage>
</organism>
<evidence type="ECO:0000256" key="1">
    <source>
        <dbReference type="SAM" id="MobiDB-lite"/>
    </source>
</evidence>
<proteinExistence type="predicted"/>